<keyword evidence="1" id="KW-0378">Hydrolase</keyword>
<proteinExistence type="predicted"/>
<dbReference type="InterPro" id="IPR006439">
    <property type="entry name" value="HAD-SF_hydro_IA"/>
</dbReference>
<dbReference type="PANTHER" id="PTHR42896">
    <property type="entry name" value="XYLULOSE-1,5-BISPHOSPHATE (XUBP) PHOSPHATASE"/>
    <property type="match status" value="1"/>
</dbReference>
<dbReference type="SUPFAM" id="SSF56784">
    <property type="entry name" value="HAD-like"/>
    <property type="match status" value="1"/>
</dbReference>
<gene>
    <name evidence="1" type="ORF">GALL_289710</name>
</gene>
<dbReference type="Pfam" id="PF00702">
    <property type="entry name" value="Hydrolase"/>
    <property type="match status" value="1"/>
</dbReference>
<dbReference type="SFLD" id="SFLDG01129">
    <property type="entry name" value="C1.5:_HAD__Beta-PGM__Phosphata"/>
    <property type="match status" value="1"/>
</dbReference>
<dbReference type="EC" id="3.1.3.-" evidence="1"/>
<dbReference type="AlphaFoldDB" id="A0A1J5QZJ7"/>
<dbReference type="PRINTS" id="PR00413">
    <property type="entry name" value="HADHALOGNASE"/>
</dbReference>
<dbReference type="InterPro" id="IPR023198">
    <property type="entry name" value="PGP-like_dom2"/>
</dbReference>
<dbReference type="InterPro" id="IPR044999">
    <property type="entry name" value="CbbY-like"/>
</dbReference>
<dbReference type="InterPro" id="IPR023214">
    <property type="entry name" value="HAD_sf"/>
</dbReference>
<accession>A0A1J5QZJ7</accession>
<dbReference type="NCBIfam" id="TIGR01509">
    <property type="entry name" value="HAD-SF-IA-v3"/>
    <property type="match status" value="1"/>
</dbReference>
<comment type="caution">
    <text evidence="1">The sequence shown here is derived from an EMBL/GenBank/DDBJ whole genome shotgun (WGS) entry which is preliminary data.</text>
</comment>
<organism evidence="1">
    <name type="scientific">mine drainage metagenome</name>
    <dbReference type="NCBI Taxonomy" id="410659"/>
    <lineage>
        <taxon>unclassified sequences</taxon>
        <taxon>metagenomes</taxon>
        <taxon>ecological metagenomes</taxon>
    </lineage>
</organism>
<dbReference type="SFLD" id="SFLDS00003">
    <property type="entry name" value="Haloacid_Dehalogenase"/>
    <property type="match status" value="1"/>
</dbReference>
<dbReference type="Gene3D" id="1.10.150.240">
    <property type="entry name" value="Putative phosphatase, domain 2"/>
    <property type="match status" value="1"/>
</dbReference>
<dbReference type="GO" id="GO:0016787">
    <property type="term" value="F:hydrolase activity"/>
    <property type="evidence" value="ECO:0007669"/>
    <property type="project" value="UniProtKB-KW"/>
</dbReference>
<evidence type="ECO:0000313" key="1">
    <source>
        <dbReference type="EMBL" id="OIQ89150.1"/>
    </source>
</evidence>
<name>A0A1J5QZJ7_9ZZZZ</name>
<protein>
    <submittedName>
        <fullName evidence="1">Phosphorylated carbohydrates phosphatase</fullName>
        <ecNumber evidence="1">3.1.3.-</ecNumber>
    </submittedName>
</protein>
<dbReference type="InterPro" id="IPR036412">
    <property type="entry name" value="HAD-like_sf"/>
</dbReference>
<reference evidence="1" key="1">
    <citation type="submission" date="2016-10" db="EMBL/GenBank/DDBJ databases">
        <title>Sequence of Gallionella enrichment culture.</title>
        <authorList>
            <person name="Poehlein A."/>
            <person name="Muehling M."/>
            <person name="Daniel R."/>
        </authorList>
    </citation>
    <scope>NUCLEOTIDE SEQUENCE</scope>
</reference>
<dbReference type="Gene3D" id="3.40.50.1000">
    <property type="entry name" value="HAD superfamily/HAD-like"/>
    <property type="match status" value="1"/>
</dbReference>
<dbReference type="PANTHER" id="PTHR42896:SF2">
    <property type="entry name" value="CBBY-LIKE PROTEIN"/>
    <property type="match status" value="1"/>
</dbReference>
<sequence length="241" mass="25574">MLEALIFDVDGTLAETEEAHRAAFNQAFAELDLPWRWDPPLYARLLAVSGGRERLRHYAETCDPQRAGPDCAPLLAALHRRKTEIYTAMVRDNAVPFRPGVVALSLAARAAGLRLAVATTTSRANVLALFDGTGGDAHAWFETLACADDAPRKKPDPAVYRVALERLGLPPRSCLAIEDSANGVGAALAAGLPVVATRGAYTANDDLSGALAVFPDLAAVSLADLQGLWRRTAPHPPPGPP</sequence>
<dbReference type="EMBL" id="MLJW01000342">
    <property type="protein sequence ID" value="OIQ89150.1"/>
    <property type="molecule type" value="Genomic_DNA"/>
</dbReference>